<evidence type="ECO:0000313" key="3">
    <source>
        <dbReference type="EMBL" id="KKN74365.1"/>
    </source>
</evidence>
<keyword evidence="1" id="KW-1188">Viral release from host cell</keyword>
<dbReference type="InterPro" id="IPR052404">
    <property type="entry name" value="SPP1-like_terminase"/>
</dbReference>
<gene>
    <name evidence="3" type="ORF">LCGC14_0391660</name>
</gene>
<dbReference type="Pfam" id="PF03592">
    <property type="entry name" value="Terminase_2"/>
    <property type="match status" value="1"/>
</dbReference>
<dbReference type="AlphaFoldDB" id="A0A0F9SZP0"/>
<dbReference type="InterPro" id="IPR005335">
    <property type="entry name" value="Terminase_ssu"/>
</dbReference>
<comment type="caution">
    <text evidence="3">The sequence shown here is derived from an EMBL/GenBank/DDBJ whole genome shotgun (WGS) entry which is preliminary data.</text>
</comment>
<accession>A0A0F9SZP0</accession>
<dbReference type="PANTHER" id="PTHR41328:SF2">
    <property type="entry name" value="TERMINASE SMALL SUBUNIT"/>
    <property type="match status" value="1"/>
</dbReference>
<reference evidence="3" key="1">
    <citation type="journal article" date="2015" name="Nature">
        <title>Complex archaea that bridge the gap between prokaryotes and eukaryotes.</title>
        <authorList>
            <person name="Spang A."/>
            <person name="Saw J.H."/>
            <person name="Jorgensen S.L."/>
            <person name="Zaremba-Niedzwiedzka K."/>
            <person name="Martijn J."/>
            <person name="Lind A.E."/>
            <person name="van Eijk R."/>
            <person name="Schleper C."/>
            <person name="Guy L."/>
            <person name="Ettema T.J."/>
        </authorList>
    </citation>
    <scope>NUCLEOTIDE SEQUENCE</scope>
</reference>
<dbReference type="EMBL" id="LAZR01000328">
    <property type="protein sequence ID" value="KKN74365.1"/>
    <property type="molecule type" value="Genomic_DNA"/>
</dbReference>
<dbReference type="InterPro" id="IPR038713">
    <property type="entry name" value="Terminase_Gp1_N_sf"/>
</dbReference>
<evidence type="ECO:0008006" key="4">
    <source>
        <dbReference type="Google" id="ProtNLM"/>
    </source>
</evidence>
<proteinExistence type="predicted"/>
<evidence type="ECO:0000256" key="2">
    <source>
        <dbReference type="ARBA" id="ARBA00023219"/>
    </source>
</evidence>
<name>A0A0F9SZP0_9ZZZZ</name>
<organism evidence="3">
    <name type="scientific">marine sediment metagenome</name>
    <dbReference type="NCBI Taxonomy" id="412755"/>
    <lineage>
        <taxon>unclassified sequences</taxon>
        <taxon>metagenomes</taxon>
        <taxon>ecological metagenomes</taxon>
    </lineage>
</organism>
<sequence length="150" mass="16246">MTSAAVVTDATLSPRHQRFVEEYPKDLNATQAYIRAGYSPRGAGPSALALLRNPNIAAAINTALSERAERTGVSVDRVVAELAAMAFVHVGVIPRDKLRALELLGRHLGMFRPEVMIDNSVTVEGDVYWRRDPASDLSIIDHEPAPEGSA</sequence>
<dbReference type="PANTHER" id="PTHR41328">
    <property type="entry name" value="TERMINASE SMALL SUBUNIT-RELATED"/>
    <property type="match status" value="1"/>
</dbReference>
<dbReference type="GO" id="GO:0051276">
    <property type="term" value="P:chromosome organization"/>
    <property type="evidence" value="ECO:0007669"/>
    <property type="project" value="InterPro"/>
</dbReference>
<keyword evidence="2" id="KW-0231">Viral genome packaging</keyword>
<dbReference type="Gene3D" id="1.10.10.1400">
    <property type="entry name" value="Terminase, small subunit, N-terminal DNA-binding domain, HTH motif"/>
    <property type="match status" value="1"/>
</dbReference>
<protein>
    <recommendedName>
        <fullName evidence="4">Terminase small subunit</fullName>
    </recommendedName>
</protein>
<evidence type="ECO:0000256" key="1">
    <source>
        <dbReference type="ARBA" id="ARBA00022612"/>
    </source>
</evidence>